<protein>
    <submittedName>
        <fullName evidence="5">Iron transporter</fullName>
    </submittedName>
</protein>
<evidence type="ECO:0000313" key="5">
    <source>
        <dbReference type="EMBL" id="GLL08442.1"/>
    </source>
</evidence>
<dbReference type="GO" id="GO:0019290">
    <property type="term" value="P:siderophore biosynthetic process"/>
    <property type="evidence" value="ECO:0007669"/>
    <property type="project" value="InterPro"/>
</dbReference>
<feature type="domain" description="Aerobactin siderophore biosynthesis IucA/IucC N-terminal" evidence="3">
    <location>
        <begin position="119"/>
        <end position="169"/>
    </location>
</feature>
<comment type="caution">
    <text evidence="5">The sequence shown here is derived from an EMBL/GenBank/DDBJ whole genome shotgun (WGS) entry which is preliminary data.</text>
</comment>
<feature type="domain" description="Aerobactin siderophore biosynthesis IucA/IucC-like C-terminal" evidence="4">
    <location>
        <begin position="312"/>
        <end position="426"/>
    </location>
</feature>
<evidence type="ECO:0000313" key="6">
    <source>
        <dbReference type="Proteomes" id="UP001143480"/>
    </source>
</evidence>
<dbReference type="GO" id="GO:0016881">
    <property type="term" value="F:acid-amino acid ligase activity"/>
    <property type="evidence" value="ECO:0007669"/>
    <property type="project" value="UniProtKB-ARBA"/>
</dbReference>
<keyword evidence="6" id="KW-1185">Reference proteome</keyword>
<evidence type="ECO:0000259" key="4">
    <source>
        <dbReference type="Pfam" id="PF06276"/>
    </source>
</evidence>
<gene>
    <name evidence="5" type="ORF">GCM10017581_102040</name>
</gene>
<organism evidence="5 6">
    <name type="scientific">Dactylosporangium matsuzakiense</name>
    <dbReference type="NCBI Taxonomy" id="53360"/>
    <lineage>
        <taxon>Bacteria</taxon>
        <taxon>Bacillati</taxon>
        <taxon>Actinomycetota</taxon>
        <taxon>Actinomycetes</taxon>
        <taxon>Micromonosporales</taxon>
        <taxon>Micromonosporaceae</taxon>
        <taxon>Dactylosporangium</taxon>
    </lineage>
</organism>
<proteinExistence type="inferred from homology"/>
<dbReference type="Pfam" id="PF06276">
    <property type="entry name" value="FhuF"/>
    <property type="match status" value="1"/>
</dbReference>
<dbReference type="Gene3D" id="1.10.510.40">
    <property type="match status" value="1"/>
</dbReference>
<reference evidence="5" key="1">
    <citation type="journal article" date="2014" name="Int. J. Syst. Evol. Microbiol.">
        <title>Complete genome sequence of Corynebacterium casei LMG S-19264T (=DSM 44701T), isolated from a smear-ripened cheese.</title>
        <authorList>
            <consortium name="US DOE Joint Genome Institute (JGI-PGF)"/>
            <person name="Walter F."/>
            <person name="Albersmeier A."/>
            <person name="Kalinowski J."/>
            <person name="Ruckert C."/>
        </authorList>
    </citation>
    <scope>NUCLEOTIDE SEQUENCE</scope>
    <source>
        <strain evidence="5">VKM Ac-1321</strain>
    </source>
</reference>
<dbReference type="PANTHER" id="PTHR34384:SF5">
    <property type="entry name" value="L-2,3-DIAMINOPROPANOATE--CITRATE LIGASE"/>
    <property type="match status" value="1"/>
</dbReference>
<dbReference type="EMBL" id="BSFP01000147">
    <property type="protein sequence ID" value="GLL08442.1"/>
    <property type="molecule type" value="Genomic_DNA"/>
</dbReference>
<name>A0A9W6NTP4_9ACTN</name>
<dbReference type="PANTHER" id="PTHR34384">
    <property type="entry name" value="L-2,3-DIAMINOPROPANOATE--CITRATE LIGASE"/>
    <property type="match status" value="1"/>
</dbReference>
<comment type="pathway">
    <text evidence="1">Siderophore biosynthesis.</text>
</comment>
<reference evidence="5" key="2">
    <citation type="submission" date="2023-01" db="EMBL/GenBank/DDBJ databases">
        <authorList>
            <person name="Sun Q."/>
            <person name="Evtushenko L."/>
        </authorList>
    </citation>
    <scope>NUCLEOTIDE SEQUENCE</scope>
    <source>
        <strain evidence="5">VKM Ac-1321</strain>
    </source>
</reference>
<feature type="domain" description="Aerobactin siderophore biosynthesis IucA/IucC N-terminal" evidence="3">
    <location>
        <begin position="179"/>
        <end position="300"/>
    </location>
</feature>
<dbReference type="AlphaFoldDB" id="A0A9W6NTP4"/>
<evidence type="ECO:0000259" key="3">
    <source>
        <dbReference type="Pfam" id="PF04183"/>
    </source>
</evidence>
<accession>A0A9W6NTP4</accession>
<evidence type="ECO:0000256" key="2">
    <source>
        <dbReference type="ARBA" id="ARBA00007832"/>
    </source>
</evidence>
<dbReference type="Pfam" id="PF04183">
    <property type="entry name" value="IucA_IucC"/>
    <property type="match status" value="2"/>
</dbReference>
<dbReference type="InterPro" id="IPR037455">
    <property type="entry name" value="LucA/IucC-like"/>
</dbReference>
<dbReference type="InterPro" id="IPR007310">
    <property type="entry name" value="Aerobactin_biosyn_IucA/IucC_N"/>
</dbReference>
<comment type="similarity">
    <text evidence="2">Belongs to the IucA/IucC family.</text>
</comment>
<dbReference type="Proteomes" id="UP001143480">
    <property type="component" value="Unassembled WGS sequence"/>
</dbReference>
<sequence>MDAPDVAATAAVLDAHRPDLLPRFSAAVPSARAAVLTRLWGALWREQVIDPARLGGAPPPLFGPPLHRVVADGAAFTDPGTLAAALGLAAGFRVELDNSVANLALAMTAPPSPFGGLAGAEQSIVDGHPLHPCCRTRIGLSTLDVLAYAPEHHPEVRLRVVETDPGRWRTSGVPVPPRFPVHPWQLPRALATGLVADTGVEIAARPLMSLRTLEVPGGHVKTAVEVQMTSAVRTLSAAAVHNGPLASALLVALTAGTPQLGVLVERSAGTVLDDAGVPQRALGAVWRAGPPPGADVVPVALLPHRPDLLTPRFFREFVALMVPPLLELLANGVALEAHGQNLLVEVAAGAPVRLYYRDLGGIHVHPGRLRRAGHVMPPLIGALPTDDEDALRTKVLAAAGSTVLASLVAALADPGLWQHVTDAVRAGAAGADRDVILRRDWPLKATTAMRLAPDPLRDRWCRVPNPLRG</sequence>
<dbReference type="InterPro" id="IPR022770">
    <property type="entry name" value="IucA/IucC-like_C"/>
</dbReference>
<dbReference type="Gene3D" id="6.10.250.3370">
    <property type="match status" value="1"/>
</dbReference>
<evidence type="ECO:0000256" key="1">
    <source>
        <dbReference type="ARBA" id="ARBA00004924"/>
    </source>
</evidence>
<dbReference type="RefSeq" id="WP_261965669.1">
    <property type="nucleotide sequence ID" value="NZ_BAAAXA010000001.1"/>
</dbReference>